<keyword evidence="1" id="KW-0472">Membrane</keyword>
<dbReference type="InterPro" id="IPR032508">
    <property type="entry name" value="FecR_C"/>
</dbReference>
<keyword evidence="5" id="KW-1185">Reference proteome</keyword>
<dbReference type="EMBL" id="CAXJIO010000015">
    <property type="protein sequence ID" value="CAL2104304.1"/>
    <property type="molecule type" value="Genomic_DNA"/>
</dbReference>
<dbReference type="Pfam" id="PF16344">
    <property type="entry name" value="FecR_C"/>
    <property type="match status" value="1"/>
</dbReference>
<dbReference type="RefSeq" id="WP_348718595.1">
    <property type="nucleotide sequence ID" value="NZ_CAXJIO010000015.1"/>
</dbReference>
<reference evidence="4 5" key="1">
    <citation type="submission" date="2024-05" db="EMBL/GenBank/DDBJ databases">
        <authorList>
            <person name="Duchaud E."/>
        </authorList>
    </citation>
    <scope>NUCLEOTIDE SEQUENCE [LARGE SCALE GENOMIC DNA]</scope>
    <source>
        <strain evidence="4">Ena-SAMPLE-TAB-13-05-2024-13:56:06:370-140308</strain>
    </source>
</reference>
<evidence type="ECO:0000259" key="2">
    <source>
        <dbReference type="Pfam" id="PF04773"/>
    </source>
</evidence>
<dbReference type="Gene3D" id="3.55.50.30">
    <property type="match status" value="1"/>
</dbReference>
<name>A0ABP1F160_9FLAO</name>
<dbReference type="PIRSF" id="PIRSF018266">
    <property type="entry name" value="FecR"/>
    <property type="match status" value="1"/>
</dbReference>
<evidence type="ECO:0000313" key="4">
    <source>
        <dbReference type="EMBL" id="CAL2104304.1"/>
    </source>
</evidence>
<protein>
    <submittedName>
        <fullName evidence="4">Transmembrane sensor</fullName>
    </submittedName>
</protein>
<feature type="transmembrane region" description="Helical" evidence="1">
    <location>
        <begin position="76"/>
        <end position="94"/>
    </location>
</feature>
<dbReference type="PANTHER" id="PTHR30273">
    <property type="entry name" value="PERIPLASMIC SIGNAL SENSOR AND SIGMA FACTOR ACTIVATOR FECR-RELATED"/>
    <property type="match status" value="1"/>
</dbReference>
<feature type="domain" description="FecR protein" evidence="2">
    <location>
        <begin position="99"/>
        <end position="190"/>
    </location>
</feature>
<sequence length="301" mass="34081">MKKYETDKSFLARWAANELSNEELAEFKKTDAFKDFDRINEIAQQFKGPKIDTKAALARTKTKMNKGKVRSLNSKLWYSIAASIAILILGYFGANSTKQYTTGIGEQLAVVLPDGSKVQLNANSNLQHKRFFWNSNRKLSLVGEAYFQVEKGSDFSVSTSYGNVTVLGTKFNVKSRSNNFELNCYEGTVRFDQKGTNVQKILNANDQILLVKERIIEQKHQTGEPVWMSGISVFKDRPLQEVLNELSNLYNITFKTNNIDTSQSFSGSFIHNDLEKALKTTLTPMGIVYTFSDNENIVFLQ</sequence>
<comment type="caution">
    <text evidence="4">The sequence shown here is derived from an EMBL/GenBank/DDBJ whole genome shotgun (WGS) entry which is preliminary data.</text>
</comment>
<dbReference type="InterPro" id="IPR006860">
    <property type="entry name" value="FecR"/>
</dbReference>
<gene>
    <name evidence="4" type="ORF">T190423A01A_60241</name>
</gene>
<dbReference type="Proteomes" id="UP001497527">
    <property type="component" value="Unassembled WGS sequence"/>
</dbReference>
<evidence type="ECO:0000259" key="3">
    <source>
        <dbReference type="Pfam" id="PF16344"/>
    </source>
</evidence>
<feature type="domain" description="Protein FecR C-terminal" evidence="3">
    <location>
        <begin position="233"/>
        <end position="290"/>
    </location>
</feature>
<dbReference type="InterPro" id="IPR012373">
    <property type="entry name" value="Ferrdict_sens_TM"/>
</dbReference>
<evidence type="ECO:0000256" key="1">
    <source>
        <dbReference type="SAM" id="Phobius"/>
    </source>
</evidence>
<dbReference type="Pfam" id="PF04773">
    <property type="entry name" value="FecR"/>
    <property type="match status" value="1"/>
</dbReference>
<proteinExistence type="predicted"/>
<accession>A0ABP1F160</accession>
<keyword evidence="1 4" id="KW-0812">Transmembrane</keyword>
<organism evidence="4 5">
    <name type="scientific">Tenacibaculum polynesiense</name>
    <dbReference type="NCBI Taxonomy" id="3137857"/>
    <lineage>
        <taxon>Bacteria</taxon>
        <taxon>Pseudomonadati</taxon>
        <taxon>Bacteroidota</taxon>
        <taxon>Flavobacteriia</taxon>
        <taxon>Flavobacteriales</taxon>
        <taxon>Flavobacteriaceae</taxon>
        <taxon>Tenacibaculum</taxon>
    </lineage>
</organism>
<dbReference type="Gene3D" id="2.60.120.1440">
    <property type="match status" value="1"/>
</dbReference>
<evidence type="ECO:0000313" key="5">
    <source>
        <dbReference type="Proteomes" id="UP001497527"/>
    </source>
</evidence>
<keyword evidence="1" id="KW-1133">Transmembrane helix</keyword>
<dbReference type="PANTHER" id="PTHR30273:SF2">
    <property type="entry name" value="PROTEIN FECR"/>
    <property type="match status" value="1"/>
</dbReference>